<dbReference type="OrthoDB" id="7055505at2"/>
<sequence length="267" mass="30518">MLKIGIEMRKSILILGTFICTFMSAQKIKVLNFATFHMVYTPDAHKVQFDQNDAKNKSETYAIAKMLALFKPTIVCVEILPERNEELNNDYSAFLKNKAYKTKIGGEVALIAYEVAKISGVKKIYGIDEQATAAYNYNIGNELKNQVDSLTSRNYYNSVYKEFAEVGKLSTLDKLKTFNSEETLQKFINLNADILTYNSTKGNFEGADEASKFYRRNLRIFSNLNQIPVTKDDRIFIIMGATHTAFLNEFMKRSPKYELVNTADYLK</sequence>
<name>A0A1V3U6I9_ELIME</name>
<evidence type="ECO:0000313" key="2">
    <source>
        <dbReference type="Proteomes" id="UP000188947"/>
    </source>
</evidence>
<evidence type="ECO:0008006" key="3">
    <source>
        <dbReference type="Google" id="ProtNLM"/>
    </source>
</evidence>
<dbReference type="InterPro" id="IPR043749">
    <property type="entry name" value="DUF5694"/>
</dbReference>
<dbReference type="Pfam" id="PF18950">
    <property type="entry name" value="DUF5694"/>
    <property type="match status" value="1"/>
</dbReference>
<dbReference type="STRING" id="238.BBD35_02415"/>
<dbReference type="EMBL" id="MPOG01000001">
    <property type="protein sequence ID" value="OOH98009.1"/>
    <property type="molecule type" value="Genomic_DNA"/>
</dbReference>
<comment type="caution">
    <text evidence="1">The sequence shown here is derived from an EMBL/GenBank/DDBJ whole genome shotgun (WGS) entry which is preliminary data.</text>
</comment>
<gene>
    <name evidence="1" type="ORF">BMF97_01695</name>
</gene>
<keyword evidence="2" id="KW-1185">Reference proteome</keyword>
<reference evidence="1 2" key="1">
    <citation type="submission" date="2016-11" db="EMBL/GenBank/DDBJ databases">
        <title>Genome sequence and comparative genomic analysis of clinical strain Elizabethkingia meningoseptica 61421 PRCM.</title>
        <authorList>
            <person name="Wang M."/>
            <person name="Hu S."/>
            <person name="Cao L."/>
            <person name="Jiang T."/>
            <person name="Zhou Y."/>
            <person name="Ming D."/>
        </authorList>
    </citation>
    <scope>NUCLEOTIDE SEQUENCE [LARGE SCALE GENOMIC DNA]</scope>
    <source>
        <strain evidence="1 2">61421 PRCM</strain>
    </source>
</reference>
<dbReference type="eggNOG" id="ENOG502Z9GD">
    <property type="taxonomic scope" value="Bacteria"/>
</dbReference>
<evidence type="ECO:0000313" key="1">
    <source>
        <dbReference type="EMBL" id="OOH98009.1"/>
    </source>
</evidence>
<proteinExistence type="predicted"/>
<dbReference type="AlphaFoldDB" id="A0A1V3U6I9"/>
<organism evidence="1 2">
    <name type="scientific">Elizabethkingia meningoseptica</name>
    <name type="common">Chryseobacterium meningosepticum</name>
    <dbReference type="NCBI Taxonomy" id="238"/>
    <lineage>
        <taxon>Bacteria</taxon>
        <taxon>Pseudomonadati</taxon>
        <taxon>Bacteroidota</taxon>
        <taxon>Flavobacteriia</taxon>
        <taxon>Flavobacteriales</taxon>
        <taxon>Weeksellaceae</taxon>
        <taxon>Elizabethkingia</taxon>
    </lineage>
</organism>
<dbReference type="Proteomes" id="UP000188947">
    <property type="component" value="Unassembled WGS sequence"/>
</dbReference>
<accession>A0A1V3U6I9</accession>
<protein>
    <recommendedName>
        <fullName evidence="3">TraB/GumN family protein</fullName>
    </recommendedName>
</protein>